<dbReference type="AlphaFoldDB" id="A0A8S9S4D4"/>
<dbReference type="EMBL" id="QGKX02000088">
    <property type="protein sequence ID" value="KAF3587576.1"/>
    <property type="molecule type" value="Genomic_DNA"/>
</dbReference>
<reference evidence="2" key="1">
    <citation type="submission" date="2019-12" db="EMBL/GenBank/DDBJ databases">
        <title>Genome sequencing and annotation of Brassica cretica.</title>
        <authorList>
            <person name="Studholme D.J."/>
            <person name="Sarris P."/>
        </authorList>
    </citation>
    <scope>NUCLEOTIDE SEQUENCE</scope>
    <source>
        <strain evidence="2">PFS-109/04</strain>
        <tissue evidence="2">Leaf</tissue>
    </source>
</reference>
<sequence length="426" mass="48909">MLHRVSKEVLFHPVLKHLNTLKPMVFKPLRPPIFKLRKPLFSSPSSPRFPIPPSPWFSTPQSPDFQAPQAPCFQAPQLYGFQAPQAPGVQAPQTLTVPLAFVPFVPIIGYVPPFPDLMVSNFILPPIAHPNRIPNHVLIQRTVEDSFHMFSLTDAYRAGYAEVSKQKSWKIEEAVNGERQRKTESYKDKTDVKKIKEVVQGTIMKNLVIKDDTNQRKESVSEKEMGQRLISKSVDQHSKKEKQRNAEKAYGKEKMGQEPKHKGFNFREIEKTDKTEVSFEIKAKKMQEDYLCMSSHKSCKKELGQRDFSAKQLQKNEKLKSVETEETSIQEGAKKREKEETESMKIQSKRKTEKMSLPRSNASVLMSIPSTSKGENRGTSKEIIDMKSWTGDHGQEILDRRSWTENHGHEIMDRKLWTGKLKQGKV</sequence>
<evidence type="ECO:0000256" key="1">
    <source>
        <dbReference type="SAM" id="MobiDB-lite"/>
    </source>
</evidence>
<dbReference type="Proteomes" id="UP000712600">
    <property type="component" value="Unassembled WGS sequence"/>
</dbReference>
<feature type="region of interest" description="Disordered" evidence="1">
    <location>
        <begin position="214"/>
        <end position="262"/>
    </location>
</feature>
<feature type="region of interest" description="Disordered" evidence="1">
    <location>
        <begin position="314"/>
        <end position="382"/>
    </location>
</feature>
<evidence type="ECO:0000313" key="3">
    <source>
        <dbReference type="Proteomes" id="UP000712600"/>
    </source>
</evidence>
<feature type="compositionally biased region" description="Basic and acidic residues" evidence="1">
    <location>
        <begin position="332"/>
        <end position="343"/>
    </location>
</feature>
<protein>
    <submittedName>
        <fullName evidence="2">Uncharacterized protein</fullName>
    </submittedName>
</protein>
<feature type="compositionally biased region" description="Basic and acidic residues" evidence="1">
    <location>
        <begin position="214"/>
        <end position="226"/>
    </location>
</feature>
<proteinExistence type="predicted"/>
<gene>
    <name evidence="2" type="ORF">F2Q69_00028002</name>
</gene>
<feature type="compositionally biased region" description="Basic and acidic residues" evidence="1">
    <location>
        <begin position="234"/>
        <end position="262"/>
    </location>
</feature>
<organism evidence="2 3">
    <name type="scientific">Brassica cretica</name>
    <name type="common">Mustard</name>
    <dbReference type="NCBI Taxonomy" id="69181"/>
    <lineage>
        <taxon>Eukaryota</taxon>
        <taxon>Viridiplantae</taxon>
        <taxon>Streptophyta</taxon>
        <taxon>Embryophyta</taxon>
        <taxon>Tracheophyta</taxon>
        <taxon>Spermatophyta</taxon>
        <taxon>Magnoliopsida</taxon>
        <taxon>eudicotyledons</taxon>
        <taxon>Gunneridae</taxon>
        <taxon>Pentapetalae</taxon>
        <taxon>rosids</taxon>
        <taxon>malvids</taxon>
        <taxon>Brassicales</taxon>
        <taxon>Brassicaceae</taxon>
        <taxon>Brassiceae</taxon>
        <taxon>Brassica</taxon>
    </lineage>
</organism>
<accession>A0A8S9S4D4</accession>
<evidence type="ECO:0000313" key="2">
    <source>
        <dbReference type="EMBL" id="KAF3587576.1"/>
    </source>
</evidence>
<comment type="caution">
    <text evidence="2">The sequence shown here is derived from an EMBL/GenBank/DDBJ whole genome shotgun (WGS) entry which is preliminary data.</text>
</comment>
<feature type="compositionally biased region" description="Basic and acidic residues" evidence="1">
    <location>
        <begin position="314"/>
        <end position="323"/>
    </location>
</feature>
<feature type="compositionally biased region" description="Polar residues" evidence="1">
    <location>
        <begin position="358"/>
        <end position="373"/>
    </location>
</feature>
<name>A0A8S9S4D4_BRACR</name>